<evidence type="ECO:0000313" key="2">
    <source>
        <dbReference type="Proteomes" id="UP000814033"/>
    </source>
</evidence>
<accession>A0ACB8REG0</accession>
<sequence length="642" mass="68845">MTPPEPPGGPPIPNATDSAPSERMNIDTTDLSPIEDTALAPAIAPFPTSGIAATGVSAPSIPSTEVVDILPNVGARSNSESISGPDLTPACPAGSHSLPSVSLLRRPFVDKPRKMCSASRASVTSHASLKRRADLQNQLEAIRLEHAALVRDHVATEQALDHARAASQPRARSPSGETSSSVSQRRRSPRPDSKKRRRNSPTPAPIAAHRTTAVDRPSSIPRSGRSSRATPQGSQWAGWEPRSHEDVSFLFIHAATDPNAAARARTLALAASDLAVDDRHPVQRFLVQQWGLRRNTLAAPSAMGAPTPPPPTSLSSGGGHGADAWTEVSHGKRRDNSSKPPSKPNKTPSQSSRPHREPPTVATTPAVVAPAYTAPIEDWIEYIRANPGRCPPGVPVYPENSILRGSPVRRLLERHIEMRRNGPEGREQVHRASRGHWVSRTTQLFSIRGLYERVLHAEHISPTGSIPQSRPYTGDTRNLSFADVARHFARNGYQPRSLAVSELEEYAAARRNLTDHRPRSSTAEWGSFPTLAEMNPRLAPSRQRVPALAPSSGSMSPDFPAHYEPSTPHFVPIADDTAGPLPPVAASWADDDYSVNNSLASSQPDAGQVDNVNNSSTAVSAVDPASIPTPMSRSVTPMDASE</sequence>
<reference evidence="1" key="1">
    <citation type="submission" date="2021-02" db="EMBL/GenBank/DDBJ databases">
        <authorList>
            <consortium name="DOE Joint Genome Institute"/>
            <person name="Ahrendt S."/>
            <person name="Looney B.P."/>
            <person name="Miyauchi S."/>
            <person name="Morin E."/>
            <person name="Drula E."/>
            <person name="Courty P.E."/>
            <person name="Chicoki N."/>
            <person name="Fauchery L."/>
            <person name="Kohler A."/>
            <person name="Kuo A."/>
            <person name="Labutti K."/>
            <person name="Pangilinan J."/>
            <person name="Lipzen A."/>
            <person name="Riley R."/>
            <person name="Andreopoulos W."/>
            <person name="He G."/>
            <person name="Johnson J."/>
            <person name="Barry K.W."/>
            <person name="Grigoriev I.V."/>
            <person name="Nagy L."/>
            <person name="Hibbett D."/>
            <person name="Henrissat B."/>
            <person name="Matheny P.B."/>
            <person name="Labbe J."/>
            <person name="Martin F."/>
        </authorList>
    </citation>
    <scope>NUCLEOTIDE SEQUENCE</scope>
    <source>
        <strain evidence="1">FP105234-sp</strain>
    </source>
</reference>
<proteinExistence type="predicted"/>
<dbReference type="EMBL" id="MU276057">
    <property type="protein sequence ID" value="KAI0042594.1"/>
    <property type="molecule type" value="Genomic_DNA"/>
</dbReference>
<name>A0ACB8REG0_9AGAM</name>
<reference evidence="1" key="2">
    <citation type="journal article" date="2022" name="New Phytol.">
        <title>Evolutionary transition to the ectomycorrhizal habit in the genomes of a hyperdiverse lineage of mushroom-forming fungi.</title>
        <authorList>
            <person name="Looney B."/>
            <person name="Miyauchi S."/>
            <person name="Morin E."/>
            <person name="Drula E."/>
            <person name="Courty P.E."/>
            <person name="Kohler A."/>
            <person name="Kuo A."/>
            <person name="LaButti K."/>
            <person name="Pangilinan J."/>
            <person name="Lipzen A."/>
            <person name="Riley R."/>
            <person name="Andreopoulos W."/>
            <person name="He G."/>
            <person name="Johnson J."/>
            <person name="Nolan M."/>
            <person name="Tritt A."/>
            <person name="Barry K.W."/>
            <person name="Grigoriev I.V."/>
            <person name="Nagy L.G."/>
            <person name="Hibbett D."/>
            <person name="Henrissat B."/>
            <person name="Matheny P.B."/>
            <person name="Labbe J."/>
            <person name="Martin F.M."/>
        </authorList>
    </citation>
    <scope>NUCLEOTIDE SEQUENCE</scope>
    <source>
        <strain evidence="1">FP105234-sp</strain>
    </source>
</reference>
<organism evidence="1 2">
    <name type="scientific">Auriscalpium vulgare</name>
    <dbReference type="NCBI Taxonomy" id="40419"/>
    <lineage>
        <taxon>Eukaryota</taxon>
        <taxon>Fungi</taxon>
        <taxon>Dikarya</taxon>
        <taxon>Basidiomycota</taxon>
        <taxon>Agaricomycotina</taxon>
        <taxon>Agaricomycetes</taxon>
        <taxon>Russulales</taxon>
        <taxon>Auriscalpiaceae</taxon>
        <taxon>Auriscalpium</taxon>
    </lineage>
</organism>
<gene>
    <name evidence="1" type="ORF">FA95DRAFT_1575631</name>
</gene>
<comment type="caution">
    <text evidence="1">The sequence shown here is derived from an EMBL/GenBank/DDBJ whole genome shotgun (WGS) entry which is preliminary data.</text>
</comment>
<protein>
    <submittedName>
        <fullName evidence="1">Uncharacterized protein</fullName>
    </submittedName>
</protein>
<keyword evidence="2" id="KW-1185">Reference proteome</keyword>
<dbReference type="Proteomes" id="UP000814033">
    <property type="component" value="Unassembled WGS sequence"/>
</dbReference>
<evidence type="ECO:0000313" key="1">
    <source>
        <dbReference type="EMBL" id="KAI0042594.1"/>
    </source>
</evidence>